<dbReference type="GO" id="GO:0016620">
    <property type="term" value="F:oxidoreductase activity, acting on the aldehyde or oxo group of donors, NAD or NADP as acceptor"/>
    <property type="evidence" value="ECO:0007669"/>
    <property type="project" value="InterPro"/>
</dbReference>
<dbReference type="InterPro" id="IPR015590">
    <property type="entry name" value="Aldehyde_DH_dom"/>
</dbReference>
<gene>
    <name evidence="3" type="ORF">BAOM_3170</name>
</gene>
<dbReference type="NCBIfam" id="TIGR02518">
    <property type="entry name" value="EutH_ACDH"/>
    <property type="match status" value="1"/>
</dbReference>
<proteinExistence type="predicted"/>
<feature type="domain" description="Aldehyde dehydrogenase" evidence="2">
    <location>
        <begin position="12"/>
        <end position="274"/>
    </location>
</feature>
<evidence type="ECO:0000313" key="3">
    <source>
        <dbReference type="EMBL" id="AZV43779.1"/>
    </source>
</evidence>
<dbReference type="CDD" id="cd07122">
    <property type="entry name" value="ALDH_F20_ACDH"/>
    <property type="match status" value="1"/>
</dbReference>
<dbReference type="EMBL" id="CP026095">
    <property type="protein sequence ID" value="AZV43779.1"/>
    <property type="molecule type" value="Genomic_DNA"/>
</dbReference>
<organism evidence="3 4">
    <name type="scientific">Peribacillus asahii</name>
    <dbReference type="NCBI Taxonomy" id="228899"/>
    <lineage>
        <taxon>Bacteria</taxon>
        <taxon>Bacillati</taxon>
        <taxon>Bacillota</taxon>
        <taxon>Bacilli</taxon>
        <taxon>Bacillales</taxon>
        <taxon>Bacillaceae</taxon>
        <taxon>Peribacillus</taxon>
    </lineage>
</organism>
<dbReference type="InterPro" id="IPR013357">
    <property type="entry name" value="Acetaldehyde_DH_acetylating"/>
</dbReference>
<dbReference type="Gene3D" id="3.40.309.10">
    <property type="entry name" value="Aldehyde Dehydrogenase, Chain A, domain 2"/>
    <property type="match status" value="1"/>
</dbReference>
<evidence type="ECO:0000259" key="2">
    <source>
        <dbReference type="Pfam" id="PF00171"/>
    </source>
</evidence>
<dbReference type="SUPFAM" id="SSF53720">
    <property type="entry name" value="ALDH-like"/>
    <property type="match status" value="1"/>
</dbReference>
<evidence type="ECO:0000256" key="1">
    <source>
        <dbReference type="ARBA" id="ARBA00023002"/>
    </source>
</evidence>
<dbReference type="InterPro" id="IPR016162">
    <property type="entry name" value="Ald_DH_N"/>
</dbReference>
<name>A0A3T0KTM3_9BACI</name>
<sequence>MVNFDYDLQSIQEMRDAVQKAKEAQQKYLAFSQAQVDEIVKRVADAAFAKSQELAQMAVEETRMGIVEHKKIKNETGSRAVYESIKDEKTVGIINEDQVNKVMEVAYPFGVIAGIIPTTNPTSTAIFKTLIALKTRNAMVVSPHPRAVKCTVEALKICLHAAIEAGAPEGLIGWISKPSMAATNELMKHRDVNLILATGGGALVRAAYSSGKPAYGVGPGNVPVYIEKTANVPQAIKMIVDSKTFDNGTICATEQAIVVDRNVKQMAVRELKNQGSYFLNEEEKVVMEKVISPVPGKLNPDIVGQSAIKIAEMAGISVPSDTRVLIAEETLIGKDIPFSIEKLSPIFPLYTADNYEEAKELCLRLLNLGGRGHSLSLHTNDDSVAKEFALEMPVSRLMVNTLSSIGAVGATTGLMPSFTLGCGSFGGNITSDNVTARHLINIKRMAYGIKEASIPKPSQQSSSVLKDPKSKPNVTEIVEQIMDQLKPQVPMDSQVIAEMVNQVVKKYQTN</sequence>
<dbReference type="InterPro" id="IPR016161">
    <property type="entry name" value="Ald_DH/histidinol_DH"/>
</dbReference>
<reference evidence="3 4" key="1">
    <citation type="submission" date="2018-01" db="EMBL/GenBank/DDBJ databases">
        <title>Bacillus asahii Genome sequencing and assembly.</title>
        <authorList>
            <person name="Jiang H."/>
            <person name="Feng Y."/>
            <person name="Zhao F."/>
            <person name="Lin X."/>
        </authorList>
    </citation>
    <scope>NUCLEOTIDE SEQUENCE [LARGE SCALE GENOMIC DNA]</scope>
    <source>
        <strain evidence="3 4">OM18</strain>
    </source>
</reference>
<accession>A0A3T0KTM3</accession>
<dbReference type="Gene3D" id="3.40.605.10">
    <property type="entry name" value="Aldehyde Dehydrogenase, Chain A, domain 1"/>
    <property type="match status" value="1"/>
</dbReference>
<dbReference type="Proteomes" id="UP000283095">
    <property type="component" value="Chromosome"/>
</dbReference>
<dbReference type="InterPro" id="IPR016163">
    <property type="entry name" value="Ald_DH_C"/>
</dbReference>
<dbReference type="KEGG" id="pasa:BAOM_3170"/>
<keyword evidence="1" id="KW-0560">Oxidoreductase</keyword>
<evidence type="ECO:0000313" key="4">
    <source>
        <dbReference type="Proteomes" id="UP000283095"/>
    </source>
</evidence>
<dbReference type="AlphaFoldDB" id="A0A3T0KTM3"/>
<dbReference type="PANTHER" id="PTHR11699">
    <property type="entry name" value="ALDEHYDE DEHYDROGENASE-RELATED"/>
    <property type="match status" value="1"/>
</dbReference>
<dbReference type="Pfam" id="PF00171">
    <property type="entry name" value="Aldedh"/>
    <property type="match status" value="1"/>
</dbReference>
<protein>
    <submittedName>
        <fullName evidence="3">Acetaldehyde dehydrogenase</fullName>
    </submittedName>
</protein>